<dbReference type="RefSeq" id="WP_145260243.1">
    <property type="nucleotide sequence ID" value="NZ_CP036279.1"/>
</dbReference>
<dbReference type="Pfam" id="PF22020">
    <property type="entry name" value="RlmL_1st"/>
    <property type="match status" value="1"/>
</dbReference>
<dbReference type="OrthoDB" id="9809404at2"/>
<evidence type="ECO:0000259" key="8">
    <source>
        <dbReference type="PROSITE" id="PS51165"/>
    </source>
</evidence>
<dbReference type="KEGG" id="knv:Pan216_39340"/>
<dbReference type="CDD" id="cd02440">
    <property type="entry name" value="AdoMet_MTases"/>
    <property type="match status" value="2"/>
</dbReference>
<dbReference type="AlphaFoldDB" id="A0A518B7V4"/>
<evidence type="ECO:0000313" key="9">
    <source>
        <dbReference type="EMBL" id="QDU63059.1"/>
    </source>
</evidence>
<sequence length="731" mass="83194">METTRASLPIHVRTLTGLEPVLAKELATVGARDLSVHNRLVRCTGDREILYQANLWCRTAIRVLQPIHTFRTTDESSLYDGFREVDWRDHLVEEATLAVDAIVHNSFCTHSLYAAQLAKDAIVDQFRDRSGNRPSVDLKNPTLRIGLYLVNNEATIYLDASGESLHKRGYRLATSEAPLNEVLAAGIVALSEWQPPANFVDLMCGSGTFLIEAALQARNIAPGLSRSSFGFERWPNHDVALWKRIKEEARDAIRPSCDAMLLGRDRDAEMIQRARSNALRAGVDDDIRFEVADLHDASAPRSRPDGPPGIVVMNPPYDERLKIARASALYRRIGDVLKQGFGGDVAFLLTGNLEAAKHVGLRTSKRVVLYNGPIECRLLRYELRAPKRKEPPEPIQATDDAGDAPKPPRVIDRWQPQLEMFANRLRKMAKHWGKWARRQGITCYRVYDRDLPETPLAIDLYDGRVHVSEFERPHDRSDFEQDRWLDQILELIASVFDVASDKIFVKERQRQRGSSQYRRQAETGNTFIVTENDLRFRVNLTDYLDTGLFLDHREARKMIRERSSDCRVLNLFGYTGSFTVYAAAGGARTTTTVDLSETYLRWAKENLVANGLEGDRHQFVRDDAMGFLGGLARRERQIYDLIVVDPPTFSNSKRARTDFDIRRDHPELLNLALERLQSSGAVFFSTNCRKFQLDEASIQATGIREITGQTVPPDFQRKRPHRSWWITKNVT</sequence>
<dbReference type="Gene3D" id="3.40.50.150">
    <property type="entry name" value="Vaccinia Virus protein VP39"/>
    <property type="match status" value="2"/>
</dbReference>
<dbReference type="InterPro" id="IPR054170">
    <property type="entry name" value="RlmL_1st"/>
</dbReference>
<dbReference type="EMBL" id="CP036279">
    <property type="protein sequence ID" value="QDU63059.1"/>
    <property type="molecule type" value="Genomic_DNA"/>
</dbReference>
<keyword evidence="6" id="KW-0694">RNA-binding</keyword>
<gene>
    <name evidence="9" type="primary">rlmL</name>
    <name evidence="9" type="ORF">Pan216_39340</name>
</gene>
<dbReference type="GO" id="GO:0070043">
    <property type="term" value="F:rRNA (guanine-N7-)-methyltransferase activity"/>
    <property type="evidence" value="ECO:0007669"/>
    <property type="project" value="TreeGrafter"/>
</dbReference>
<dbReference type="GO" id="GO:0008990">
    <property type="term" value="F:rRNA (guanine-N2-)-methyltransferase activity"/>
    <property type="evidence" value="ECO:0007669"/>
    <property type="project" value="InterPro"/>
</dbReference>
<dbReference type="GO" id="GO:0005737">
    <property type="term" value="C:cytoplasm"/>
    <property type="evidence" value="ECO:0007669"/>
    <property type="project" value="InterPro"/>
</dbReference>
<dbReference type="PANTHER" id="PTHR47313">
    <property type="entry name" value="RIBOSOMAL RNA LARGE SUBUNIT METHYLTRANSFERASE K/L"/>
    <property type="match status" value="1"/>
</dbReference>
<feature type="region of interest" description="Disordered" evidence="7">
    <location>
        <begin position="387"/>
        <end position="409"/>
    </location>
</feature>
<accession>A0A518B7V4</accession>
<dbReference type="InterPro" id="IPR017244">
    <property type="entry name" value="23SrRNA_methyltr_KL"/>
</dbReference>
<dbReference type="SUPFAM" id="SSF53335">
    <property type="entry name" value="S-adenosyl-L-methionine-dependent methyltransferases"/>
    <property type="match status" value="2"/>
</dbReference>
<keyword evidence="1" id="KW-0963">Cytoplasm</keyword>
<name>A0A518B7V4_9BACT</name>
<dbReference type="InterPro" id="IPR002052">
    <property type="entry name" value="DNA_methylase_N6_adenine_CS"/>
</dbReference>
<dbReference type="Gene3D" id="3.30.2130.30">
    <property type="match status" value="1"/>
</dbReference>
<keyword evidence="2" id="KW-0698">rRNA processing</keyword>
<evidence type="ECO:0000256" key="1">
    <source>
        <dbReference type="ARBA" id="ARBA00022490"/>
    </source>
</evidence>
<dbReference type="NCBIfam" id="NF008748">
    <property type="entry name" value="PRK11783.1"/>
    <property type="match status" value="1"/>
</dbReference>
<evidence type="ECO:0000313" key="10">
    <source>
        <dbReference type="Proteomes" id="UP000317093"/>
    </source>
</evidence>
<keyword evidence="5" id="KW-0949">S-adenosyl-L-methionine</keyword>
<dbReference type="PIRSF" id="PIRSF037618">
    <property type="entry name" value="RNA_Mtase_bacteria_prd"/>
    <property type="match status" value="1"/>
</dbReference>
<dbReference type="SMART" id="SM00981">
    <property type="entry name" value="THUMP"/>
    <property type="match status" value="1"/>
</dbReference>
<dbReference type="InterPro" id="IPR000241">
    <property type="entry name" value="RlmKL-like_Mtase"/>
</dbReference>
<dbReference type="InterPro" id="IPR004114">
    <property type="entry name" value="THUMP_dom"/>
</dbReference>
<dbReference type="InterPro" id="IPR029063">
    <property type="entry name" value="SAM-dependent_MTases_sf"/>
</dbReference>
<evidence type="ECO:0000256" key="3">
    <source>
        <dbReference type="ARBA" id="ARBA00022603"/>
    </source>
</evidence>
<dbReference type="Gene3D" id="3.30.750.80">
    <property type="entry name" value="RNA methyltransferase domain (HRMD) like"/>
    <property type="match status" value="1"/>
</dbReference>
<dbReference type="Pfam" id="PF10672">
    <property type="entry name" value="Methyltrans_SAM"/>
    <property type="match status" value="1"/>
</dbReference>
<dbReference type="GO" id="GO:0003723">
    <property type="term" value="F:RNA binding"/>
    <property type="evidence" value="ECO:0007669"/>
    <property type="project" value="UniProtKB-UniRule"/>
</dbReference>
<keyword evidence="10" id="KW-1185">Reference proteome</keyword>
<keyword evidence="3 9" id="KW-0489">Methyltransferase</keyword>
<dbReference type="Pfam" id="PF02926">
    <property type="entry name" value="THUMP"/>
    <property type="match status" value="1"/>
</dbReference>
<dbReference type="PROSITE" id="PS00092">
    <property type="entry name" value="N6_MTASE"/>
    <property type="match status" value="1"/>
</dbReference>
<evidence type="ECO:0000256" key="4">
    <source>
        <dbReference type="ARBA" id="ARBA00022679"/>
    </source>
</evidence>
<reference evidence="9 10" key="1">
    <citation type="submission" date="2019-02" db="EMBL/GenBank/DDBJ databases">
        <title>Deep-cultivation of Planctomycetes and their phenomic and genomic characterization uncovers novel biology.</title>
        <authorList>
            <person name="Wiegand S."/>
            <person name="Jogler M."/>
            <person name="Boedeker C."/>
            <person name="Pinto D."/>
            <person name="Vollmers J."/>
            <person name="Rivas-Marin E."/>
            <person name="Kohn T."/>
            <person name="Peeters S.H."/>
            <person name="Heuer A."/>
            <person name="Rast P."/>
            <person name="Oberbeckmann S."/>
            <person name="Bunk B."/>
            <person name="Jeske O."/>
            <person name="Meyerdierks A."/>
            <person name="Storesund J.E."/>
            <person name="Kallscheuer N."/>
            <person name="Luecker S."/>
            <person name="Lage O.M."/>
            <person name="Pohl T."/>
            <person name="Merkel B.J."/>
            <person name="Hornburger P."/>
            <person name="Mueller R.-W."/>
            <person name="Bruemmer F."/>
            <person name="Labrenz M."/>
            <person name="Spormann A.M."/>
            <person name="Op den Camp H."/>
            <person name="Overmann J."/>
            <person name="Amann R."/>
            <person name="Jetten M.S.M."/>
            <person name="Mascher T."/>
            <person name="Medema M.H."/>
            <person name="Devos D.P."/>
            <person name="Kaster A.-K."/>
            <person name="Ovreas L."/>
            <person name="Rohde M."/>
            <person name="Galperin M.Y."/>
            <person name="Jogler C."/>
        </authorList>
    </citation>
    <scope>NUCLEOTIDE SEQUENCE [LARGE SCALE GENOMIC DNA]</scope>
    <source>
        <strain evidence="9 10">Pan216</strain>
    </source>
</reference>
<dbReference type="InterPro" id="IPR019614">
    <property type="entry name" value="SAM-dep_methyl-trfase"/>
</dbReference>
<protein>
    <submittedName>
        <fullName evidence="9">Ribosomal RNA large subunit methyltransferase K/L</fullName>
    </submittedName>
</protein>
<dbReference type="PANTHER" id="PTHR47313:SF1">
    <property type="entry name" value="RIBOSOMAL RNA LARGE SUBUNIT METHYLTRANSFERASE K_L"/>
    <property type="match status" value="1"/>
</dbReference>
<evidence type="ECO:0000256" key="6">
    <source>
        <dbReference type="PROSITE-ProRule" id="PRU00529"/>
    </source>
</evidence>
<evidence type="ECO:0000256" key="2">
    <source>
        <dbReference type="ARBA" id="ARBA00022552"/>
    </source>
</evidence>
<evidence type="ECO:0000256" key="5">
    <source>
        <dbReference type="ARBA" id="ARBA00022691"/>
    </source>
</evidence>
<feature type="domain" description="THUMP" evidence="8">
    <location>
        <begin position="49"/>
        <end position="160"/>
    </location>
</feature>
<proteinExistence type="predicted"/>
<organism evidence="9 10">
    <name type="scientific">Kolteria novifilia</name>
    <dbReference type="NCBI Taxonomy" id="2527975"/>
    <lineage>
        <taxon>Bacteria</taxon>
        <taxon>Pseudomonadati</taxon>
        <taxon>Planctomycetota</taxon>
        <taxon>Planctomycetia</taxon>
        <taxon>Kolteriales</taxon>
        <taxon>Kolteriaceae</taxon>
        <taxon>Kolteria</taxon>
    </lineage>
</organism>
<dbReference type="Proteomes" id="UP000317093">
    <property type="component" value="Chromosome"/>
</dbReference>
<dbReference type="Pfam" id="PF01170">
    <property type="entry name" value="UPF0020"/>
    <property type="match status" value="1"/>
</dbReference>
<dbReference type="CDD" id="cd11715">
    <property type="entry name" value="THUMP_AdoMetMT"/>
    <property type="match status" value="1"/>
</dbReference>
<keyword evidence="4 9" id="KW-0808">Transferase</keyword>
<dbReference type="PROSITE" id="PS51165">
    <property type="entry name" value="THUMP"/>
    <property type="match status" value="1"/>
</dbReference>
<evidence type="ECO:0000256" key="7">
    <source>
        <dbReference type="SAM" id="MobiDB-lite"/>
    </source>
</evidence>